<evidence type="ECO:0000256" key="6">
    <source>
        <dbReference type="SAM" id="Phobius"/>
    </source>
</evidence>
<feature type="transmembrane region" description="Helical" evidence="6">
    <location>
        <begin position="83"/>
        <end position="105"/>
    </location>
</feature>
<evidence type="ECO:0000256" key="2">
    <source>
        <dbReference type="ARBA" id="ARBA00022475"/>
    </source>
</evidence>
<dbReference type="PANTHER" id="PTHR33931">
    <property type="entry name" value="HOLIN-LIKE PROTEIN CIDA-RELATED"/>
    <property type="match status" value="1"/>
</dbReference>
<keyword evidence="5 6" id="KW-0472">Membrane</keyword>
<name>A0A1Y6C3Z8_9PROT</name>
<reference evidence="7 8" key="1">
    <citation type="submission" date="2017-04" db="EMBL/GenBank/DDBJ databases">
        <authorList>
            <person name="Afonso C.L."/>
            <person name="Miller P.J."/>
            <person name="Scott M.A."/>
            <person name="Spackman E."/>
            <person name="Goraichik I."/>
            <person name="Dimitrov K.M."/>
            <person name="Suarez D.L."/>
            <person name="Swayne D.E."/>
        </authorList>
    </citation>
    <scope>NUCLEOTIDE SEQUENCE [LARGE SCALE GENOMIC DNA]</scope>
    <source>
        <strain evidence="7 8">USBA 355</strain>
    </source>
</reference>
<dbReference type="Proteomes" id="UP000192917">
    <property type="component" value="Unassembled WGS sequence"/>
</dbReference>
<evidence type="ECO:0000256" key="1">
    <source>
        <dbReference type="ARBA" id="ARBA00004651"/>
    </source>
</evidence>
<keyword evidence="4 6" id="KW-1133">Transmembrane helix</keyword>
<accession>A0A1Y6C3Z8</accession>
<dbReference type="GO" id="GO:0016787">
    <property type="term" value="F:hydrolase activity"/>
    <property type="evidence" value="ECO:0007669"/>
    <property type="project" value="UniProtKB-KW"/>
</dbReference>
<sequence>MLGSLTLLLLCQLAGEIAVRLTGLPLPGPVVGMALLFLGLALRGEIPAPLTETAGALLRNLSLLFVPAGVGVMTHLALVEREWLPIGAALIGSALLTVAVTALVLQGMTRLLHKAGEAEE</sequence>
<dbReference type="Pfam" id="PF03788">
    <property type="entry name" value="LrgA"/>
    <property type="match status" value="1"/>
</dbReference>
<gene>
    <name evidence="7" type="ORF">SAMN05428998_115125</name>
</gene>
<proteinExistence type="predicted"/>
<dbReference type="GO" id="GO:0005886">
    <property type="term" value="C:plasma membrane"/>
    <property type="evidence" value="ECO:0007669"/>
    <property type="project" value="UniProtKB-SubCell"/>
</dbReference>
<protein>
    <submittedName>
        <fullName evidence="7">Putative effector of murein hydrolase LrgA, UPF0299 family</fullName>
    </submittedName>
</protein>
<evidence type="ECO:0000313" key="8">
    <source>
        <dbReference type="Proteomes" id="UP000192917"/>
    </source>
</evidence>
<dbReference type="AlphaFoldDB" id="A0A1Y6C3Z8"/>
<feature type="transmembrane region" description="Helical" evidence="6">
    <location>
        <begin position="56"/>
        <end position="77"/>
    </location>
</feature>
<keyword evidence="8" id="KW-1185">Reference proteome</keyword>
<evidence type="ECO:0000256" key="5">
    <source>
        <dbReference type="ARBA" id="ARBA00023136"/>
    </source>
</evidence>
<keyword evidence="7" id="KW-0378">Hydrolase</keyword>
<keyword evidence="2" id="KW-1003">Cell membrane</keyword>
<dbReference type="EMBL" id="FWZX01000015">
    <property type="protein sequence ID" value="SMF44383.1"/>
    <property type="molecule type" value="Genomic_DNA"/>
</dbReference>
<keyword evidence="3 6" id="KW-0812">Transmembrane</keyword>
<dbReference type="InterPro" id="IPR005538">
    <property type="entry name" value="LrgA/CidA"/>
</dbReference>
<comment type="subcellular location">
    <subcellularLocation>
        <location evidence="1">Cell membrane</location>
        <topology evidence="1">Multi-pass membrane protein</topology>
    </subcellularLocation>
</comment>
<feature type="transmembrane region" description="Helical" evidence="6">
    <location>
        <begin position="28"/>
        <end position="44"/>
    </location>
</feature>
<dbReference type="PANTHER" id="PTHR33931:SF2">
    <property type="entry name" value="HOLIN-LIKE PROTEIN CIDA"/>
    <property type="match status" value="1"/>
</dbReference>
<evidence type="ECO:0000313" key="7">
    <source>
        <dbReference type="EMBL" id="SMF44383.1"/>
    </source>
</evidence>
<evidence type="ECO:0000256" key="4">
    <source>
        <dbReference type="ARBA" id="ARBA00022989"/>
    </source>
</evidence>
<organism evidence="7 8">
    <name type="scientific">Tistlia consotensis USBA 355</name>
    <dbReference type="NCBI Taxonomy" id="560819"/>
    <lineage>
        <taxon>Bacteria</taxon>
        <taxon>Pseudomonadati</taxon>
        <taxon>Pseudomonadota</taxon>
        <taxon>Alphaproteobacteria</taxon>
        <taxon>Rhodospirillales</taxon>
        <taxon>Rhodovibrionaceae</taxon>
        <taxon>Tistlia</taxon>
    </lineage>
</organism>
<dbReference type="STRING" id="560819.SAMN05428998_115125"/>
<dbReference type="RefSeq" id="WP_085124082.1">
    <property type="nucleotide sequence ID" value="NZ_FWZX01000015.1"/>
</dbReference>
<evidence type="ECO:0000256" key="3">
    <source>
        <dbReference type="ARBA" id="ARBA00022692"/>
    </source>
</evidence>